<dbReference type="InterPro" id="IPR024726">
    <property type="entry name" value="FhuF_C"/>
</dbReference>
<comment type="caution">
    <text evidence="2">The sequence shown here is derived from an EMBL/GenBank/DDBJ whole genome shotgun (WGS) entry which is preliminary data.</text>
</comment>
<dbReference type="Proteomes" id="UP000567795">
    <property type="component" value="Unassembled WGS sequence"/>
</dbReference>
<name>A0A852ZXC1_9ACTN</name>
<protein>
    <recommendedName>
        <fullName evidence="1">Ferric siderophore reductase C-terminal domain-containing protein</fullName>
    </recommendedName>
</protein>
<dbReference type="EMBL" id="JACBZD010000001">
    <property type="protein sequence ID" value="NYI03281.1"/>
    <property type="molecule type" value="Genomic_DNA"/>
</dbReference>
<accession>A0A852ZXC1</accession>
<evidence type="ECO:0000313" key="3">
    <source>
        <dbReference type="Proteomes" id="UP000567795"/>
    </source>
</evidence>
<gene>
    <name evidence="2" type="ORF">FHU37_000224</name>
</gene>
<evidence type="ECO:0000313" key="2">
    <source>
        <dbReference type="EMBL" id="NYI03281.1"/>
    </source>
</evidence>
<organism evidence="2 3">
    <name type="scientific">Allostreptomyces psammosilenae</name>
    <dbReference type="NCBI Taxonomy" id="1892865"/>
    <lineage>
        <taxon>Bacteria</taxon>
        <taxon>Bacillati</taxon>
        <taxon>Actinomycetota</taxon>
        <taxon>Actinomycetes</taxon>
        <taxon>Kitasatosporales</taxon>
        <taxon>Streptomycetaceae</taxon>
        <taxon>Allostreptomyces</taxon>
    </lineage>
</organism>
<sequence>MHVAVPPGTPATAFHTATDAFHAPYRRLADVYPGIQVELGPLDDLPTTAGGPASADWVRAALLAEDADTLSRQVDLDEQQAVAAYDTVPRRDVSATWTYHRYAWPLCLLFTAPWFLARRVPRLPVAHVAVNRHAGAWRLDVREFHCLPDDPAAHLPGAHVEPDEAALRARLREAIAEHLTPIVEALRPTLRRGPHTLWSMATDEVAEGLWYAAGLLGMEERAVWELTELLPGDTPPFRGAAGFRRVTTADGGSMTTRTRLSCCLFYTVRPQELCLTCPRNRRAATTTECDGPS</sequence>
<dbReference type="GO" id="GO:0051537">
    <property type="term" value="F:2 iron, 2 sulfur cluster binding"/>
    <property type="evidence" value="ECO:0007669"/>
    <property type="project" value="InterPro"/>
</dbReference>
<feature type="domain" description="Ferric siderophore reductase C-terminal" evidence="1">
    <location>
        <begin position="259"/>
        <end position="279"/>
    </location>
</feature>
<evidence type="ECO:0000259" key="1">
    <source>
        <dbReference type="Pfam" id="PF11575"/>
    </source>
</evidence>
<dbReference type="AlphaFoldDB" id="A0A852ZXC1"/>
<proteinExistence type="predicted"/>
<dbReference type="RefSeq" id="WP_179812359.1">
    <property type="nucleotide sequence ID" value="NZ_JACBZD010000001.1"/>
</dbReference>
<dbReference type="Pfam" id="PF11575">
    <property type="entry name" value="FhuF_C"/>
    <property type="match status" value="1"/>
</dbReference>
<reference evidence="2 3" key="1">
    <citation type="submission" date="2020-07" db="EMBL/GenBank/DDBJ databases">
        <title>Sequencing the genomes of 1000 actinobacteria strains.</title>
        <authorList>
            <person name="Klenk H.-P."/>
        </authorList>
    </citation>
    <scope>NUCLEOTIDE SEQUENCE [LARGE SCALE GENOMIC DNA]</scope>
    <source>
        <strain evidence="2 3">DSM 42178</strain>
    </source>
</reference>
<keyword evidence="3" id="KW-1185">Reference proteome</keyword>